<evidence type="ECO:0000256" key="1">
    <source>
        <dbReference type="SAM" id="Phobius"/>
    </source>
</evidence>
<name>A0A0A9CFE3_ARUDO</name>
<protein>
    <submittedName>
        <fullName evidence="2">Uncharacterized protein</fullName>
    </submittedName>
</protein>
<reference evidence="2" key="1">
    <citation type="submission" date="2014-09" db="EMBL/GenBank/DDBJ databases">
        <authorList>
            <person name="Magalhaes I.L.F."/>
            <person name="Oliveira U."/>
            <person name="Santos F.R."/>
            <person name="Vidigal T.H.D.A."/>
            <person name="Brescovit A.D."/>
            <person name="Santos A.J."/>
        </authorList>
    </citation>
    <scope>NUCLEOTIDE SEQUENCE</scope>
    <source>
        <tissue evidence="2">Shoot tissue taken approximately 20 cm above the soil surface</tissue>
    </source>
</reference>
<sequence length="28" mass="3260">MITTISQLTSLLIISHLTYYFLITSEKE</sequence>
<keyword evidence="1" id="KW-0812">Transmembrane</keyword>
<accession>A0A0A9CFE3</accession>
<evidence type="ECO:0000313" key="2">
    <source>
        <dbReference type="EMBL" id="JAD70227.1"/>
    </source>
</evidence>
<feature type="transmembrane region" description="Helical" evidence="1">
    <location>
        <begin position="6"/>
        <end position="23"/>
    </location>
</feature>
<reference evidence="2" key="2">
    <citation type="journal article" date="2015" name="Data Brief">
        <title>Shoot transcriptome of the giant reed, Arundo donax.</title>
        <authorList>
            <person name="Barrero R.A."/>
            <person name="Guerrero F.D."/>
            <person name="Moolhuijzen P."/>
            <person name="Goolsby J.A."/>
            <person name="Tidwell J."/>
            <person name="Bellgard S.E."/>
            <person name="Bellgard M.I."/>
        </authorList>
    </citation>
    <scope>NUCLEOTIDE SEQUENCE</scope>
    <source>
        <tissue evidence="2">Shoot tissue taken approximately 20 cm above the soil surface</tissue>
    </source>
</reference>
<proteinExistence type="predicted"/>
<dbReference type="AlphaFoldDB" id="A0A0A9CFE3"/>
<keyword evidence="1" id="KW-0472">Membrane</keyword>
<keyword evidence="1" id="KW-1133">Transmembrane helix</keyword>
<organism evidence="2">
    <name type="scientific">Arundo donax</name>
    <name type="common">Giant reed</name>
    <name type="synonym">Donax arundinaceus</name>
    <dbReference type="NCBI Taxonomy" id="35708"/>
    <lineage>
        <taxon>Eukaryota</taxon>
        <taxon>Viridiplantae</taxon>
        <taxon>Streptophyta</taxon>
        <taxon>Embryophyta</taxon>
        <taxon>Tracheophyta</taxon>
        <taxon>Spermatophyta</taxon>
        <taxon>Magnoliopsida</taxon>
        <taxon>Liliopsida</taxon>
        <taxon>Poales</taxon>
        <taxon>Poaceae</taxon>
        <taxon>PACMAD clade</taxon>
        <taxon>Arundinoideae</taxon>
        <taxon>Arundineae</taxon>
        <taxon>Arundo</taxon>
    </lineage>
</organism>
<dbReference type="EMBL" id="GBRH01227668">
    <property type="protein sequence ID" value="JAD70227.1"/>
    <property type="molecule type" value="Transcribed_RNA"/>
</dbReference>